<dbReference type="PANTHER" id="PTHR30537:SF5">
    <property type="entry name" value="HTH-TYPE TRANSCRIPTIONAL ACTIVATOR TTDR-RELATED"/>
    <property type="match status" value="1"/>
</dbReference>
<keyword evidence="2" id="KW-0805">Transcription regulation</keyword>
<dbReference type="PANTHER" id="PTHR30537">
    <property type="entry name" value="HTH-TYPE TRANSCRIPTIONAL REGULATOR"/>
    <property type="match status" value="1"/>
</dbReference>
<dbReference type="InterPro" id="IPR058163">
    <property type="entry name" value="LysR-type_TF_proteobact-type"/>
</dbReference>
<sequence length="302" mass="33577">MDTIDGMRTFVAVALQQSFTGGAKTLGISTKLASKYIGQLEDKLATQLFNRTTRSVTLTEAGNTYLRHCVPILNQINELESILQENQTNIAGPIRLSAPTGFGSQSVIDALSMFQKTHPRIAIDLHLSDHRVSIIEEGIDLAIRLGELEDSSLIARKLTQMDVVVFASKDYLQKHGTPTHPRELAEHNCLALTIASTPNHWAFEANLQNDSHKFIVPIKGDFKSNSPKALVNMAIKGQGISRAPIYAVAPYIKSGQLEVLFSDYQTEGITLNAIFPPNRHLTTRIRTLIDYFVIYFSQLDYH</sequence>
<comment type="caution">
    <text evidence="6">The sequence shown here is derived from an EMBL/GenBank/DDBJ whole genome shotgun (WGS) entry which is preliminary data.</text>
</comment>
<dbReference type="Pfam" id="PF03466">
    <property type="entry name" value="LysR_substrate"/>
    <property type="match status" value="1"/>
</dbReference>
<evidence type="ECO:0000256" key="2">
    <source>
        <dbReference type="ARBA" id="ARBA00023015"/>
    </source>
</evidence>
<protein>
    <submittedName>
        <fullName evidence="6">LysR family transcriptional regulator</fullName>
    </submittedName>
</protein>
<keyword evidence="4" id="KW-0804">Transcription</keyword>
<feature type="domain" description="HTH lysR-type" evidence="5">
    <location>
        <begin position="1"/>
        <end position="59"/>
    </location>
</feature>
<dbReference type="Pfam" id="PF00126">
    <property type="entry name" value="HTH_1"/>
    <property type="match status" value="1"/>
</dbReference>
<evidence type="ECO:0000256" key="4">
    <source>
        <dbReference type="ARBA" id="ARBA00023163"/>
    </source>
</evidence>
<evidence type="ECO:0000259" key="5">
    <source>
        <dbReference type="PROSITE" id="PS50931"/>
    </source>
</evidence>
<organism evidence="6 7">
    <name type="scientific">Marinomonas phaeophyticola</name>
    <dbReference type="NCBI Taxonomy" id="3004091"/>
    <lineage>
        <taxon>Bacteria</taxon>
        <taxon>Pseudomonadati</taxon>
        <taxon>Pseudomonadota</taxon>
        <taxon>Gammaproteobacteria</taxon>
        <taxon>Oceanospirillales</taxon>
        <taxon>Oceanospirillaceae</taxon>
        <taxon>Marinomonas</taxon>
    </lineage>
</organism>
<dbReference type="InterPro" id="IPR036390">
    <property type="entry name" value="WH_DNA-bd_sf"/>
</dbReference>
<gene>
    <name evidence="6" type="ORF">O1D97_01120</name>
</gene>
<evidence type="ECO:0000313" key="6">
    <source>
        <dbReference type="EMBL" id="MCZ2720277.1"/>
    </source>
</evidence>
<dbReference type="SUPFAM" id="SSF46785">
    <property type="entry name" value="Winged helix' DNA-binding domain"/>
    <property type="match status" value="1"/>
</dbReference>
<dbReference type="PROSITE" id="PS50931">
    <property type="entry name" value="HTH_LYSR"/>
    <property type="match status" value="1"/>
</dbReference>
<reference evidence="6" key="1">
    <citation type="submission" date="2022-12" db="EMBL/GenBank/DDBJ databases">
        <title>Marinomonas 15G1-11 sp. nov, isolated from marine algae.</title>
        <authorList>
            <person name="Butt M."/>
            <person name="Choi D.G."/>
            <person name="Kim J.M."/>
            <person name="Lee J.K."/>
            <person name="Baek J.H."/>
            <person name="Jeon C.O."/>
        </authorList>
    </citation>
    <scope>NUCLEOTIDE SEQUENCE</scope>
    <source>
        <strain evidence="6">15G1-11</strain>
    </source>
</reference>
<dbReference type="CDD" id="cd08422">
    <property type="entry name" value="PBP2_CrgA_like"/>
    <property type="match status" value="1"/>
</dbReference>
<dbReference type="SUPFAM" id="SSF53850">
    <property type="entry name" value="Periplasmic binding protein-like II"/>
    <property type="match status" value="1"/>
</dbReference>
<evidence type="ECO:0000313" key="7">
    <source>
        <dbReference type="Proteomes" id="UP001149719"/>
    </source>
</evidence>
<dbReference type="InterPro" id="IPR036388">
    <property type="entry name" value="WH-like_DNA-bd_sf"/>
</dbReference>
<evidence type="ECO:0000256" key="1">
    <source>
        <dbReference type="ARBA" id="ARBA00009437"/>
    </source>
</evidence>
<accession>A0ABT4JPI8</accession>
<name>A0ABT4JPI8_9GAMM</name>
<dbReference type="Gene3D" id="1.10.10.10">
    <property type="entry name" value="Winged helix-like DNA-binding domain superfamily/Winged helix DNA-binding domain"/>
    <property type="match status" value="1"/>
</dbReference>
<dbReference type="EMBL" id="JAPUBN010000006">
    <property type="protein sequence ID" value="MCZ2720277.1"/>
    <property type="molecule type" value="Genomic_DNA"/>
</dbReference>
<keyword evidence="3" id="KW-0238">DNA-binding</keyword>
<evidence type="ECO:0000256" key="3">
    <source>
        <dbReference type="ARBA" id="ARBA00023125"/>
    </source>
</evidence>
<dbReference type="RefSeq" id="WP_269122048.1">
    <property type="nucleotide sequence ID" value="NZ_JAPUBN010000006.1"/>
</dbReference>
<dbReference type="InterPro" id="IPR005119">
    <property type="entry name" value="LysR_subst-bd"/>
</dbReference>
<dbReference type="Proteomes" id="UP001149719">
    <property type="component" value="Unassembled WGS sequence"/>
</dbReference>
<comment type="similarity">
    <text evidence="1">Belongs to the LysR transcriptional regulatory family.</text>
</comment>
<dbReference type="Gene3D" id="3.40.190.290">
    <property type="match status" value="1"/>
</dbReference>
<keyword evidence="7" id="KW-1185">Reference proteome</keyword>
<dbReference type="InterPro" id="IPR000847">
    <property type="entry name" value="LysR_HTH_N"/>
</dbReference>
<proteinExistence type="inferred from homology"/>